<dbReference type="PROSITE" id="PS50013">
    <property type="entry name" value="CHROMO_2"/>
    <property type="match status" value="2"/>
</dbReference>
<keyword evidence="6" id="KW-0539">Nucleus</keyword>
<protein>
    <submittedName>
        <fullName evidence="10">P-loop containing nucleoside triphosphate hydrolase protein</fullName>
    </submittedName>
</protein>
<keyword evidence="4 10" id="KW-0378">Hydrolase</keyword>
<feature type="compositionally biased region" description="Acidic residues" evidence="7">
    <location>
        <begin position="144"/>
        <end position="159"/>
    </location>
</feature>
<dbReference type="InterPro" id="IPR038718">
    <property type="entry name" value="SNF2-like_sf"/>
</dbReference>
<dbReference type="Pfam" id="PF00176">
    <property type="entry name" value="SNF2-rel_dom"/>
    <property type="match status" value="1"/>
</dbReference>
<dbReference type="PANTHER" id="PTHR45623">
    <property type="entry name" value="CHROMODOMAIN-HELICASE-DNA-BINDING PROTEIN 3-RELATED-RELATED"/>
    <property type="match status" value="1"/>
</dbReference>
<feature type="compositionally biased region" description="Pro residues" evidence="7">
    <location>
        <begin position="116"/>
        <end position="127"/>
    </location>
</feature>
<dbReference type="InterPro" id="IPR001650">
    <property type="entry name" value="Helicase_C-like"/>
</dbReference>
<dbReference type="Pfam" id="PF00385">
    <property type="entry name" value="Chromo"/>
    <property type="match status" value="1"/>
</dbReference>
<dbReference type="Gene3D" id="3.40.50.300">
    <property type="entry name" value="P-loop containing nucleotide triphosphate hydrolases"/>
    <property type="match status" value="1"/>
</dbReference>
<evidence type="ECO:0000256" key="4">
    <source>
        <dbReference type="ARBA" id="ARBA00022801"/>
    </source>
</evidence>
<dbReference type="SMART" id="SM00490">
    <property type="entry name" value="HELICc"/>
    <property type="match status" value="1"/>
</dbReference>
<accession>A0ABQ7GGN2</accession>
<sequence>MSFAAFELPSDLQNSLDGIAAQVQLQQQQMQQQQQHQEQLQMHQPGVGHVQQQGPADGSGGGGFGEEDGEDGDGGRGEDSGMRDMGEEEEDEEQAPRTRARRAPARANAGTAQAPAPAPAPKAPKGPPRPRRPPSTNIVYKDDSQEDNDDEEVQEEPDSDYSAGKRSGTRGGGRKRKGGGRARGGGKGGAANKRRKAAAGSEDEEDADFEGDGGSDGGDSDFVVDSSDEDGALRKKKGKGGGARGKGGGRGARGGKGSRASLPRAARNKSKRRGSSESDDGGYAESDDEEEERVAVSKGKRGRAHGQLAMDLDEDGGGAGDGNDLGQVEDGNEEQAGVGGEGEREGEDDEDVIPGGRTRKQRRLDLARQQRTAEVEKILQYDPHRENGQGAFLVKFQGMSYRKAGWVPRNNLMQTRAQLSRNFLSKGVPIHPEEEEWLQAERIIQRRQLPPNRRPKGVGENSVHNYEYLVKWRGLEYGDATWERADDLRSDEAELISRYERFNTPPPPTQPVKFDAKTYQMPTFKNSRVLRDYQETAVRWMVSNYMANRNCMLGDEMGLGKTAQCIAVLESLRLVGGVQLPFLLVAPLTTLGHWQREIETWTDMNVVLYVGSAADRQICQKTEFYYPSASLPGGGRGGRRGHPLKFDALLISYETLLKEQSMLSKALYAKQIGTLLTGVKNANLPGLKNLAMELRKLCCHPFLCEGLEEDITARRALAVSQAQQAGSSAAEQHARLQQLSELEMLVRSCGKMVLLSKLLPRLREEGRRVLIFSQFTRMLDVLQDYMRMAGWPVERIDGSVKSRDRQAAIDRFTNGTPESSFVFLLSTRAGGQGITLTAADTAIIYDSDWNPQNDLQAMARCHRIGQQKEVTVYRLVTRDTYEEHLFQTASRKYGLDEAVLGFGPDSSADGDPENNAKRVAALLEHGAHGLLSAGAQEGVEQASAAFQNADIDQVGGWQHGRSAVHVGCEQASTAFQNSEIEKVGGWQHGQQ</sequence>
<dbReference type="InterPro" id="IPR027417">
    <property type="entry name" value="P-loop_NTPase"/>
</dbReference>
<evidence type="ECO:0000256" key="7">
    <source>
        <dbReference type="SAM" id="MobiDB-lite"/>
    </source>
</evidence>
<organism evidence="10 11">
    <name type="scientific">Dunaliella salina</name>
    <name type="common">Green alga</name>
    <name type="synonym">Protococcus salinus</name>
    <dbReference type="NCBI Taxonomy" id="3046"/>
    <lineage>
        <taxon>Eukaryota</taxon>
        <taxon>Viridiplantae</taxon>
        <taxon>Chlorophyta</taxon>
        <taxon>core chlorophytes</taxon>
        <taxon>Chlorophyceae</taxon>
        <taxon>CS clade</taxon>
        <taxon>Chlamydomonadales</taxon>
        <taxon>Dunaliellaceae</taxon>
        <taxon>Dunaliella</taxon>
    </lineage>
</organism>
<dbReference type="CDD" id="cd18793">
    <property type="entry name" value="SF2_C_SNF"/>
    <property type="match status" value="1"/>
</dbReference>
<dbReference type="Gene3D" id="3.40.50.10810">
    <property type="entry name" value="Tandem AAA-ATPase domain"/>
    <property type="match status" value="1"/>
</dbReference>
<keyword evidence="11" id="KW-1185">Reference proteome</keyword>
<dbReference type="PANTHER" id="PTHR45623:SF11">
    <property type="entry name" value="KISMET, ISOFORM C"/>
    <property type="match status" value="1"/>
</dbReference>
<evidence type="ECO:0000256" key="1">
    <source>
        <dbReference type="ARBA" id="ARBA00004123"/>
    </source>
</evidence>
<dbReference type="CDD" id="cd18659">
    <property type="entry name" value="CD2_tandem"/>
    <property type="match status" value="1"/>
</dbReference>
<feature type="domain" description="Helicase C-terminal" evidence="9">
    <location>
        <begin position="754"/>
        <end position="906"/>
    </location>
</feature>
<comment type="subcellular location">
    <subcellularLocation>
        <location evidence="1">Nucleus</location>
    </subcellularLocation>
</comment>
<dbReference type="InterPro" id="IPR023780">
    <property type="entry name" value="Chromo_domain"/>
</dbReference>
<dbReference type="GO" id="GO:0016787">
    <property type="term" value="F:hydrolase activity"/>
    <property type="evidence" value="ECO:0007669"/>
    <property type="project" value="UniProtKB-KW"/>
</dbReference>
<feature type="compositionally biased region" description="Acidic residues" evidence="7">
    <location>
        <begin position="277"/>
        <end position="292"/>
    </location>
</feature>
<keyword evidence="3" id="KW-0547">Nucleotide-binding</keyword>
<feature type="compositionally biased region" description="Low complexity" evidence="7">
    <location>
        <begin position="105"/>
        <end position="115"/>
    </location>
</feature>
<dbReference type="EMBL" id="MU069792">
    <property type="protein sequence ID" value="KAF5833766.1"/>
    <property type="molecule type" value="Genomic_DNA"/>
</dbReference>
<dbReference type="InterPro" id="IPR000330">
    <property type="entry name" value="SNF2_N"/>
</dbReference>
<evidence type="ECO:0000259" key="8">
    <source>
        <dbReference type="PROSITE" id="PS50013"/>
    </source>
</evidence>
<keyword evidence="2" id="KW-0677">Repeat</keyword>
<dbReference type="InterPro" id="IPR049730">
    <property type="entry name" value="SNF2/RAD54-like_C"/>
</dbReference>
<dbReference type="Pfam" id="PF00271">
    <property type="entry name" value="Helicase_C"/>
    <property type="match status" value="1"/>
</dbReference>
<dbReference type="InterPro" id="IPR016197">
    <property type="entry name" value="Chromo-like_dom_sf"/>
</dbReference>
<evidence type="ECO:0000256" key="5">
    <source>
        <dbReference type="ARBA" id="ARBA00022840"/>
    </source>
</evidence>
<dbReference type="InterPro" id="IPR000953">
    <property type="entry name" value="Chromo/chromo_shadow_dom"/>
</dbReference>
<evidence type="ECO:0000256" key="3">
    <source>
        <dbReference type="ARBA" id="ARBA00022741"/>
    </source>
</evidence>
<evidence type="ECO:0000256" key="6">
    <source>
        <dbReference type="ARBA" id="ARBA00023242"/>
    </source>
</evidence>
<dbReference type="Proteomes" id="UP000815325">
    <property type="component" value="Unassembled WGS sequence"/>
</dbReference>
<feature type="compositionally biased region" description="Gly residues" evidence="7">
    <location>
        <begin position="240"/>
        <end position="257"/>
    </location>
</feature>
<reference evidence="10" key="1">
    <citation type="submission" date="2017-08" db="EMBL/GenBank/DDBJ databases">
        <authorList>
            <person name="Polle J.E."/>
            <person name="Barry K."/>
            <person name="Cushman J."/>
            <person name="Schmutz J."/>
            <person name="Tran D."/>
            <person name="Hathwaick L.T."/>
            <person name="Yim W.C."/>
            <person name="Jenkins J."/>
            <person name="Mckie-Krisberg Z.M."/>
            <person name="Prochnik S."/>
            <person name="Lindquist E."/>
            <person name="Dockter R.B."/>
            <person name="Adam C."/>
            <person name="Molina H."/>
            <person name="Bunkerborg J."/>
            <person name="Jin E."/>
            <person name="Buchheim M."/>
            <person name="Magnuson J."/>
        </authorList>
    </citation>
    <scope>NUCLEOTIDE SEQUENCE</scope>
    <source>
        <strain evidence="10">CCAP 19/18</strain>
    </source>
</reference>
<name>A0ABQ7GGN2_DUNSA</name>
<dbReference type="InterPro" id="IPR014001">
    <property type="entry name" value="Helicase_ATP-bd"/>
</dbReference>
<feature type="domain" description="Chromo" evidence="8">
    <location>
        <begin position="373"/>
        <end position="435"/>
    </location>
</feature>
<feature type="compositionally biased region" description="Low complexity" evidence="7">
    <location>
        <begin position="26"/>
        <end position="55"/>
    </location>
</feature>
<proteinExistence type="predicted"/>
<evidence type="ECO:0000313" key="11">
    <source>
        <dbReference type="Proteomes" id="UP000815325"/>
    </source>
</evidence>
<feature type="domain" description="Chromo" evidence="8">
    <location>
        <begin position="438"/>
        <end position="501"/>
    </location>
</feature>
<dbReference type="Gene3D" id="2.40.50.40">
    <property type="match status" value="2"/>
</dbReference>
<keyword evidence="5" id="KW-0067">ATP-binding</keyword>
<feature type="region of interest" description="Disordered" evidence="7">
    <location>
        <begin position="26"/>
        <end position="361"/>
    </location>
</feature>
<feature type="compositionally biased region" description="Basic and acidic residues" evidence="7">
    <location>
        <begin position="73"/>
        <end position="85"/>
    </location>
</feature>
<feature type="compositionally biased region" description="Acidic residues" evidence="7">
    <location>
        <begin position="201"/>
        <end position="213"/>
    </location>
</feature>
<evidence type="ECO:0000313" key="10">
    <source>
        <dbReference type="EMBL" id="KAF5833766.1"/>
    </source>
</evidence>
<dbReference type="SMART" id="SM00298">
    <property type="entry name" value="CHROMO"/>
    <property type="match status" value="2"/>
</dbReference>
<dbReference type="SMART" id="SM00487">
    <property type="entry name" value="DEXDc"/>
    <property type="match status" value="1"/>
</dbReference>
<dbReference type="SUPFAM" id="SSF52540">
    <property type="entry name" value="P-loop containing nucleoside triphosphate hydrolases"/>
    <property type="match status" value="2"/>
</dbReference>
<dbReference type="SUPFAM" id="SSF54160">
    <property type="entry name" value="Chromo domain-like"/>
    <property type="match status" value="2"/>
</dbReference>
<evidence type="ECO:0000256" key="2">
    <source>
        <dbReference type="ARBA" id="ARBA00022737"/>
    </source>
</evidence>
<evidence type="ECO:0000259" key="9">
    <source>
        <dbReference type="PROSITE" id="PS51194"/>
    </source>
</evidence>
<gene>
    <name evidence="10" type="ORF">DUNSADRAFT_9790</name>
</gene>
<comment type="caution">
    <text evidence="10">The sequence shown here is derived from an EMBL/GenBank/DDBJ whole genome shotgun (WGS) entry which is preliminary data.</text>
</comment>
<dbReference type="PROSITE" id="PS51194">
    <property type="entry name" value="HELICASE_CTER"/>
    <property type="match status" value="1"/>
</dbReference>